<dbReference type="SUPFAM" id="SSF51735">
    <property type="entry name" value="NAD(P)-binding Rossmann-fold domains"/>
    <property type="match status" value="1"/>
</dbReference>
<dbReference type="InterPro" id="IPR050812">
    <property type="entry name" value="Preph/Arog_dehydrog"/>
</dbReference>
<sequence>MKIQVVGLGLMGGSLCKAVRRYTDHTVLGMDLDGKTLQKALEQGAIHEIGTMETLPEADLAIVCLYPEAAVRFLLDNGEKFRKGGLVCDICGVKSAVVKAVSGPLNRLGVRFVGCHPMAGREFSGFDYAQADLFDGASFILTPDEQTDPSAVAELETFARSIGFGQTVTASPEEHDRIIAATSQLAHVVSNAYMKSPTLQKEAGFSAGSYLDLTRVAKLNEEMWTSLFLLNREALLYEVDTIMEHLSQYRDALNRQDAPYLRELLKEGRLLKEADSRLRKEKS</sequence>
<keyword evidence="2" id="KW-0560">Oxidoreductase</keyword>
<evidence type="ECO:0000256" key="2">
    <source>
        <dbReference type="ARBA" id="ARBA00023002"/>
    </source>
</evidence>
<dbReference type="SUPFAM" id="SSF48179">
    <property type="entry name" value="6-phosphogluconate dehydrogenase C-terminal domain-like"/>
    <property type="match status" value="1"/>
</dbReference>
<dbReference type="InterPro" id="IPR003099">
    <property type="entry name" value="Prephen_DH"/>
</dbReference>
<dbReference type="InterPro" id="IPR046825">
    <property type="entry name" value="PDH_C"/>
</dbReference>
<reference evidence="5" key="1">
    <citation type="submission" date="2020-10" db="EMBL/GenBank/DDBJ databases">
        <authorList>
            <person name="Gilroy R."/>
        </authorList>
    </citation>
    <scope>NUCLEOTIDE SEQUENCE</scope>
    <source>
        <strain evidence="5">CHK199-13235</strain>
    </source>
</reference>
<dbReference type="GO" id="GO:0006571">
    <property type="term" value="P:tyrosine biosynthetic process"/>
    <property type="evidence" value="ECO:0007669"/>
    <property type="project" value="InterPro"/>
</dbReference>
<dbReference type="Pfam" id="PF20463">
    <property type="entry name" value="PDH_C"/>
    <property type="match status" value="1"/>
</dbReference>
<name>A0A9D1K064_9FIRM</name>
<evidence type="ECO:0000313" key="6">
    <source>
        <dbReference type="Proteomes" id="UP000824002"/>
    </source>
</evidence>
<comment type="caution">
    <text evidence="5">The sequence shown here is derived from an EMBL/GenBank/DDBJ whole genome shotgun (WGS) entry which is preliminary data.</text>
</comment>
<organism evidence="5 6">
    <name type="scientific">Candidatus Merdivicinus excrementipullorum</name>
    <dbReference type="NCBI Taxonomy" id="2840867"/>
    <lineage>
        <taxon>Bacteria</taxon>
        <taxon>Bacillati</taxon>
        <taxon>Bacillota</taxon>
        <taxon>Clostridia</taxon>
        <taxon>Eubacteriales</taxon>
        <taxon>Oscillospiraceae</taxon>
        <taxon>Oscillospiraceae incertae sedis</taxon>
        <taxon>Candidatus Merdivicinus</taxon>
    </lineage>
</organism>
<dbReference type="Gene3D" id="1.10.3660.10">
    <property type="entry name" value="6-phosphogluconate dehydrogenase C-terminal like domain"/>
    <property type="match status" value="1"/>
</dbReference>
<dbReference type="GO" id="GO:0008977">
    <property type="term" value="F:prephenate dehydrogenase (NAD+) activity"/>
    <property type="evidence" value="ECO:0007669"/>
    <property type="project" value="InterPro"/>
</dbReference>
<dbReference type="GO" id="GO:0004665">
    <property type="term" value="F:prephenate dehydrogenase (NADP+) activity"/>
    <property type="evidence" value="ECO:0007669"/>
    <property type="project" value="InterPro"/>
</dbReference>
<evidence type="ECO:0000259" key="4">
    <source>
        <dbReference type="PROSITE" id="PS51176"/>
    </source>
</evidence>
<evidence type="ECO:0000313" key="5">
    <source>
        <dbReference type="EMBL" id="HIS76447.1"/>
    </source>
</evidence>
<dbReference type="PANTHER" id="PTHR21363">
    <property type="entry name" value="PREPHENATE DEHYDROGENASE"/>
    <property type="match status" value="1"/>
</dbReference>
<comment type="pathway">
    <text evidence="3">Amino-acid biosynthesis.</text>
</comment>
<dbReference type="Pfam" id="PF02153">
    <property type="entry name" value="PDH_N"/>
    <property type="match status" value="1"/>
</dbReference>
<accession>A0A9D1K064</accession>
<dbReference type="PROSITE" id="PS51176">
    <property type="entry name" value="PDH_ADH"/>
    <property type="match status" value="1"/>
</dbReference>
<evidence type="ECO:0000256" key="1">
    <source>
        <dbReference type="ARBA" id="ARBA00007964"/>
    </source>
</evidence>
<protein>
    <submittedName>
        <fullName evidence="5">Prephenate dehydrogenase</fullName>
    </submittedName>
</protein>
<dbReference type="GO" id="GO:0070403">
    <property type="term" value="F:NAD+ binding"/>
    <property type="evidence" value="ECO:0007669"/>
    <property type="project" value="InterPro"/>
</dbReference>
<comment type="similarity">
    <text evidence="1">Belongs to the prephenate/arogenate dehydrogenase family.</text>
</comment>
<evidence type="ECO:0000256" key="3">
    <source>
        <dbReference type="ARBA" id="ARBA00029440"/>
    </source>
</evidence>
<dbReference type="Proteomes" id="UP000824002">
    <property type="component" value="Unassembled WGS sequence"/>
</dbReference>
<dbReference type="PANTHER" id="PTHR21363:SF0">
    <property type="entry name" value="PREPHENATE DEHYDROGENASE [NADP(+)]"/>
    <property type="match status" value="1"/>
</dbReference>
<proteinExistence type="inferred from homology"/>
<dbReference type="InterPro" id="IPR008927">
    <property type="entry name" value="6-PGluconate_DH-like_C_sf"/>
</dbReference>
<reference evidence="5" key="2">
    <citation type="journal article" date="2021" name="PeerJ">
        <title>Extensive microbial diversity within the chicken gut microbiome revealed by metagenomics and culture.</title>
        <authorList>
            <person name="Gilroy R."/>
            <person name="Ravi A."/>
            <person name="Getino M."/>
            <person name="Pursley I."/>
            <person name="Horton D.L."/>
            <person name="Alikhan N.F."/>
            <person name="Baker D."/>
            <person name="Gharbi K."/>
            <person name="Hall N."/>
            <person name="Watson M."/>
            <person name="Adriaenssens E.M."/>
            <person name="Foster-Nyarko E."/>
            <person name="Jarju S."/>
            <person name="Secka A."/>
            <person name="Antonio M."/>
            <person name="Oren A."/>
            <person name="Chaudhuri R.R."/>
            <person name="La Ragione R."/>
            <person name="Hildebrand F."/>
            <person name="Pallen M.J."/>
        </authorList>
    </citation>
    <scope>NUCLEOTIDE SEQUENCE</scope>
    <source>
        <strain evidence="5">CHK199-13235</strain>
    </source>
</reference>
<dbReference type="EMBL" id="DVJP01000042">
    <property type="protein sequence ID" value="HIS76447.1"/>
    <property type="molecule type" value="Genomic_DNA"/>
</dbReference>
<dbReference type="InterPro" id="IPR036291">
    <property type="entry name" value="NAD(P)-bd_dom_sf"/>
</dbReference>
<dbReference type="InterPro" id="IPR046826">
    <property type="entry name" value="PDH_N"/>
</dbReference>
<gene>
    <name evidence="5" type="ORF">IAB51_06490</name>
</gene>
<dbReference type="Gene3D" id="3.40.50.720">
    <property type="entry name" value="NAD(P)-binding Rossmann-like Domain"/>
    <property type="match status" value="1"/>
</dbReference>
<dbReference type="AlphaFoldDB" id="A0A9D1K064"/>
<feature type="domain" description="Prephenate/arogenate dehydrogenase" evidence="4">
    <location>
        <begin position="1"/>
        <end position="283"/>
    </location>
</feature>